<dbReference type="OrthoDB" id="2357451at2"/>
<organism evidence="1 2">
    <name type="scientific">Alkalibacterium pelagium</name>
    <dbReference type="NCBI Taxonomy" id="426702"/>
    <lineage>
        <taxon>Bacteria</taxon>
        <taxon>Bacillati</taxon>
        <taxon>Bacillota</taxon>
        <taxon>Bacilli</taxon>
        <taxon>Lactobacillales</taxon>
        <taxon>Carnobacteriaceae</taxon>
        <taxon>Alkalibacterium</taxon>
    </lineage>
</organism>
<evidence type="ECO:0000313" key="1">
    <source>
        <dbReference type="EMBL" id="SEK59124.1"/>
    </source>
</evidence>
<proteinExistence type="predicted"/>
<protein>
    <recommendedName>
        <fullName evidence="3">DUF5412 domain-containing protein</fullName>
    </recommendedName>
</protein>
<dbReference type="EMBL" id="FNZU01000004">
    <property type="protein sequence ID" value="SEK59124.1"/>
    <property type="molecule type" value="Genomic_DNA"/>
</dbReference>
<accession>A0A1H7I9V2</accession>
<keyword evidence="2" id="KW-1185">Reference proteome</keyword>
<dbReference type="InterPro" id="IPR035406">
    <property type="entry name" value="DUF5412"/>
</dbReference>
<evidence type="ECO:0008006" key="3">
    <source>
        <dbReference type="Google" id="ProtNLM"/>
    </source>
</evidence>
<name>A0A1H7I9V2_9LACT</name>
<dbReference type="Proteomes" id="UP000199081">
    <property type="component" value="Unassembled WGS sequence"/>
</dbReference>
<dbReference type="Pfam" id="PF17428">
    <property type="entry name" value="DUF5412"/>
    <property type="match status" value="1"/>
</dbReference>
<reference evidence="2" key="1">
    <citation type="submission" date="2016-10" db="EMBL/GenBank/DDBJ databases">
        <authorList>
            <person name="Varghese N."/>
            <person name="Submissions S."/>
        </authorList>
    </citation>
    <scope>NUCLEOTIDE SEQUENCE [LARGE SCALE GENOMIC DNA]</scope>
    <source>
        <strain evidence="2">DSM 19183</strain>
    </source>
</reference>
<dbReference type="AlphaFoldDB" id="A0A1H7I9V2"/>
<gene>
    <name evidence="1" type="ORF">SAMN04488099_10454</name>
</gene>
<evidence type="ECO:0000313" key="2">
    <source>
        <dbReference type="Proteomes" id="UP000199081"/>
    </source>
</evidence>
<dbReference type="RefSeq" id="WP_091479583.1">
    <property type="nucleotide sequence ID" value="NZ_BJYC01000004.1"/>
</dbReference>
<sequence>MKKKIALVSIAVLILLSYGVYKAFFDTNLSNLDGRGTLIREVVNPFNSNIKARVFTIDDGGATVRPSLRVAANSNEGSFEDTTVFWYYPLSEMDSTTIEWIDESSFEINQIEIDINDKTTWFNWKEAN</sequence>